<dbReference type="PANTHER" id="PTHR10949">
    <property type="entry name" value="LIPOYL SYNTHASE"/>
    <property type="match status" value="1"/>
</dbReference>
<evidence type="ECO:0000313" key="10">
    <source>
        <dbReference type="EMBL" id="XCH45782.1"/>
    </source>
</evidence>
<accession>A0AAU8GVW9</accession>
<feature type="binding site" evidence="8">
    <location>
        <position position="60"/>
    </location>
    <ligand>
        <name>[4Fe-4S] cluster</name>
        <dbReference type="ChEBI" id="CHEBI:49883"/>
        <label>2</label>
        <note>4Fe-4S-S-AdoMet</note>
    </ligand>
</feature>
<dbReference type="NCBIfam" id="NF004019">
    <property type="entry name" value="PRK05481.1"/>
    <property type="match status" value="1"/>
</dbReference>
<dbReference type="EMBL" id="CP144373">
    <property type="protein sequence ID" value="XCH45782.1"/>
    <property type="molecule type" value="Genomic_DNA"/>
</dbReference>
<dbReference type="KEGG" id="taut:V4D30_05475"/>
<dbReference type="Gene3D" id="3.20.20.70">
    <property type="entry name" value="Aldolase class I"/>
    <property type="match status" value="1"/>
</dbReference>
<dbReference type="PROSITE" id="PS51918">
    <property type="entry name" value="RADICAL_SAM"/>
    <property type="match status" value="1"/>
</dbReference>
<dbReference type="EC" id="2.8.1.8" evidence="8"/>
<comment type="subcellular location">
    <subcellularLocation>
        <location evidence="8">Cytoplasm</location>
    </subcellularLocation>
</comment>
<feature type="binding site" evidence="8">
    <location>
        <position position="63"/>
    </location>
    <ligand>
        <name>[4Fe-4S] cluster</name>
        <dbReference type="ChEBI" id="CHEBI:49883"/>
        <label>2</label>
        <note>4Fe-4S-S-AdoMet</note>
    </ligand>
</feature>
<evidence type="ECO:0000256" key="1">
    <source>
        <dbReference type="ARBA" id="ARBA00022485"/>
    </source>
</evidence>
<proteinExistence type="inferred from homology"/>
<reference evidence="10" key="1">
    <citation type="submission" date="2024-01" db="EMBL/GenBank/DDBJ databases">
        <title>The first autotrophic representatives of the genus Thermodesulfovibrio.</title>
        <authorList>
            <person name="Maltseva A.I."/>
            <person name="Elcheninov A.G."/>
            <person name="Kublanov I.V."/>
            <person name="Lebedinsky A.V."/>
            <person name="Frolov E.N."/>
        </authorList>
    </citation>
    <scope>NUCLEOTIDE SEQUENCE</scope>
    <source>
        <strain evidence="10">3907-1M</strain>
    </source>
</reference>
<feature type="binding site" evidence="8">
    <location>
        <position position="56"/>
    </location>
    <ligand>
        <name>[4Fe-4S] cluster</name>
        <dbReference type="ChEBI" id="CHEBI:49883"/>
        <label>2</label>
        <note>4Fe-4S-S-AdoMet</note>
    </ligand>
</feature>
<keyword evidence="8" id="KW-0963">Cytoplasm</keyword>
<comment type="pathway">
    <text evidence="8">Protein modification; protein lipoylation via endogenous pathway; protein N(6)-(lipoyl)lysine from octanoyl-[acyl-carrier-protein]: step 2/2.</text>
</comment>
<dbReference type="SFLD" id="SFLDS00029">
    <property type="entry name" value="Radical_SAM"/>
    <property type="match status" value="1"/>
</dbReference>
<comment type="similarity">
    <text evidence="8">Belongs to the radical SAM superfamily. Lipoyl synthase family.</text>
</comment>
<keyword evidence="4 8" id="KW-0479">Metal-binding</keyword>
<dbReference type="Pfam" id="PF04055">
    <property type="entry name" value="Radical_SAM"/>
    <property type="match status" value="1"/>
</dbReference>
<evidence type="ECO:0000256" key="2">
    <source>
        <dbReference type="ARBA" id="ARBA00022679"/>
    </source>
</evidence>
<evidence type="ECO:0000259" key="9">
    <source>
        <dbReference type="PROSITE" id="PS51918"/>
    </source>
</evidence>
<organism evidence="10">
    <name type="scientific">Thermodesulfovibrio autotrophicus</name>
    <dbReference type="NCBI Taxonomy" id="3118333"/>
    <lineage>
        <taxon>Bacteria</taxon>
        <taxon>Pseudomonadati</taxon>
        <taxon>Nitrospirota</taxon>
        <taxon>Thermodesulfovibrionia</taxon>
        <taxon>Thermodesulfovibrionales</taxon>
        <taxon>Thermodesulfovibrionaceae</taxon>
        <taxon>Thermodesulfovibrio</taxon>
    </lineage>
</organism>
<dbReference type="HAMAP" id="MF_00206">
    <property type="entry name" value="Lipoyl_synth"/>
    <property type="match status" value="1"/>
</dbReference>
<comment type="function">
    <text evidence="8">Catalyzes the radical-mediated insertion of two sulfur atoms into the C-6 and C-8 positions of the octanoyl moiety bound to the lipoyl domains of lipoate-dependent enzymes, thereby converting the octanoylated domains into lipoylated derivatives.</text>
</comment>
<dbReference type="NCBIfam" id="TIGR00510">
    <property type="entry name" value="lipA"/>
    <property type="match status" value="1"/>
</dbReference>
<feature type="binding site" evidence="8">
    <location>
        <position position="30"/>
    </location>
    <ligand>
        <name>[4Fe-4S] cluster</name>
        <dbReference type="ChEBI" id="CHEBI:49883"/>
        <label>1</label>
    </ligand>
</feature>
<feature type="binding site" evidence="8">
    <location>
        <position position="35"/>
    </location>
    <ligand>
        <name>[4Fe-4S] cluster</name>
        <dbReference type="ChEBI" id="CHEBI:49883"/>
        <label>1</label>
    </ligand>
</feature>
<dbReference type="SMART" id="SM00729">
    <property type="entry name" value="Elp3"/>
    <property type="match status" value="1"/>
</dbReference>
<feature type="binding site" evidence="8">
    <location>
        <position position="268"/>
    </location>
    <ligand>
        <name>[4Fe-4S] cluster</name>
        <dbReference type="ChEBI" id="CHEBI:49883"/>
        <label>1</label>
    </ligand>
</feature>
<dbReference type="SUPFAM" id="SSF102114">
    <property type="entry name" value="Radical SAM enzymes"/>
    <property type="match status" value="1"/>
</dbReference>
<dbReference type="AlphaFoldDB" id="A0AAU8GVW9"/>
<gene>
    <name evidence="8 10" type="primary">lipA</name>
    <name evidence="10" type="ORF">V4D30_05475</name>
</gene>
<dbReference type="GO" id="GO:0009249">
    <property type="term" value="P:protein lipoylation"/>
    <property type="evidence" value="ECO:0007669"/>
    <property type="project" value="UniProtKB-UniRule"/>
</dbReference>
<dbReference type="NCBIfam" id="NF009544">
    <property type="entry name" value="PRK12928.1"/>
    <property type="match status" value="1"/>
</dbReference>
<feature type="domain" description="Radical SAM core" evidence="9">
    <location>
        <begin position="42"/>
        <end position="257"/>
    </location>
</feature>
<dbReference type="CDD" id="cd01335">
    <property type="entry name" value="Radical_SAM"/>
    <property type="match status" value="1"/>
</dbReference>
<dbReference type="InterPro" id="IPR003698">
    <property type="entry name" value="Lipoyl_synth"/>
</dbReference>
<keyword evidence="1 8" id="KW-0004">4Fe-4S</keyword>
<comment type="cofactor">
    <cofactor evidence="8">
        <name>[4Fe-4S] cluster</name>
        <dbReference type="ChEBI" id="CHEBI:49883"/>
    </cofactor>
    <text evidence="8">Binds 2 [4Fe-4S] clusters per subunit. One cluster is coordinated with 3 cysteines and an exchangeable S-adenosyl-L-methionine.</text>
</comment>
<sequence length="286" mass="32088">MPLPEWVKTQLKEIKKTQNFLKNRRLNTVCETLRCPNRSICYKDSIVTFMILGDVCTRGCKFCNAEKGIPEKIDPEEPFRVSQAVKELGIKYAVITSPTRDDLKDGGASHFAVTVAEIKKINPHVLIEVLVPDFQGNINSIRKVLSSDIVVFAHNIETVPSLYGKVRQGNYNRSLKILEVVKTLNSKIITKSGFMVGVGESMEEIFQTIKDLNNAGCDIITVGQYLQPSKKALPVVEYKRMEVFDEIANFALKEGIKVVLSAPLIRSSTRAYEAYKAVKEGRYGKL</sequence>
<dbReference type="InterPro" id="IPR006638">
    <property type="entry name" value="Elp3/MiaA/NifB-like_rSAM"/>
</dbReference>
<comment type="catalytic activity">
    <reaction evidence="7 8">
        <text>[[Fe-S] cluster scaffold protein carrying a second [4Fe-4S](2+) cluster] + N(6)-octanoyl-L-lysyl-[protein] + 2 oxidized [2Fe-2S]-[ferredoxin] + 2 S-adenosyl-L-methionine + 4 H(+) = [[Fe-S] cluster scaffold protein] + N(6)-[(R)-dihydrolipoyl]-L-lysyl-[protein] + 4 Fe(3+) + 2 hydrogen sulfide + 2 5'-deoxyadenosine + 2 L-methionine + 2 reduced [2Fe-2S]-[ferredoxin]</text>
        <dbReference type="Rhea" id="RHEA:16585"/>
        <dbReference type="Rhea" id="RHEA-COMP:9928"/>
        <dbReference type="Rhea" id="RHEA-COMP:10000"/>
        <dbReference type="Rhea" id="RHEA-COMP:10001"/>
        <dbReference type="Rhea" id="RHEA-COMP:10475"/>
        <dbReference type="Rhea" id="RHEA-COMP:14568"/>
        <dbReference type="Rhea" id="RHEA-COMP:14569"/>
        <dbReference type="ChEBI" id="CHEBI:15378"/>
        <dbReference type="ChEBI" id="CHEBI:17319"/>
        <dbReference type="ChEBI" id="CHEBI:29034"/>
        <dbReference type="ChEBI" id="CHEBI:29919"/>
        <dbReference type="ChEBI" id="CHEBI:33722"/>
        <dbReference type="ChEBI" id="CHEBI:33737"/>
        <dbReference type="ChEBI" id="CHEBI:33738"/>
        <dbReference type="ChEBI" id="CHEBI:57844"/>
        <dbReference type="ChEBI" id="CHEBI:59789"/>
        <dbReference type="ChEBI" id="CHEBI:78809"/>
        <dbReference type="ChEBI" id="CHEBI:83100"/>
        <dbReference type="EC" id="2.8.1.8"/>
    </reaction>
</comment>
<dbReference type="RefSeq" id="WP_353683324.1">
    <property type="nucleotide sequence ID" value="NZ_CP144373.1"/>
</dbReference>
<dbReference type="InterPro" id="IPR058240">
    <property type="entry name" value="rSAM_sf"/>
</dbReference>
<evidence type="ECO:0000256" key="6">
    <source>
        <dbReference type="ARBA" id="ARBA00023014"/>
    </source>
</evidence>
<evidence type="ECO:0000256" key="3">
    <source>
        <dbReference type="ARBA" id="ARBA00022691"/>
    </source>
</evidence>
<dbReference type="InterPro" id="IPR007197">
    <property type="entry name" value="rSAM"/>
</dbReference>
<evidence type="ECO:0000256" key="8">
    <source>
        <dbReference type="HAMAP-Rule" id="MF_00206"/>
    </source>
</evidence>
<keyword evidence="5 8" id="KW-0408">Iron</keyword>
<evidence type="ECO:0000256" key="7">
    <source>
        <dbReference type="ARBA" id="ARBA00047326"/>
    </source>
</evidence>
<dbReference type="GO" id="GO:0016992">
    <property type="term" value="F:lipoate synthase activity"/>
    <property type="evidence" value="ECO:0007669"/>
    <property type="project" value="UniProtKB-UniRule"/>
</dbReference>
<dbReference type="PANTHER" id="PTHR10949:SF0">
    <property type="entry name" value="LIPOYL SYNTHASE, MITOCHONDRIAL"/>
    <property type="match status" value="1"/>
</dbReference>
<keyword evidence="3 8" id="KW-0949">S-adenosyl-L-methionine</keyword>
<protein>
    <recommendedName>
        <fullName evidence="8">Lipoyl synthase</fullName>
        <ecNumber evidence="8">2.8.1.8</ecNumber>
    </recommendedName>
    <alternativeName>
        <fullName evidence="8">Lip-syn</fullName>
        <shortName evidence="8">LS</shortName>
    </alternativeName>
    <alternativeName>
        <fullName evidence="8">Lipoate synthase</fullName>
    </alternativeName>
    <alternativeName>
        <fullName evidence="8">Lipoic acid synthase</fullName>
    </alternativeName>
    <alternativeName>
        <fullName evidence="8">Sulfur insertion protein LipA</fullName>
    </alternativeName>
</protein>
<dbReference type="InterPro" id="IPR013785">
    <property type="entry name" value="Aldolase_TIM"/>
</dbReference>
<evidence type="ECO:0000256" key="5">
    <source>
        <dbReference type="ARBA" id="ARBA00023004"/>
    </source>
</evidence>
<dbReference type="GO" id="GO:0005737">
    <property type="term" value="C:cytoplasm"/>
    <property type="evidence" value="ECO:0007669"/>
    <property type="project" value="UniProtKB-SubCell"/>
</dbReference>
<dbReference type="GO" id="GO:0046872">
    <property type="term" value="F:metal ion binding"/>
    <property type="evidence" value="ECO:0007669"/>
    <property type="project" value="UniProtKB-KW"/>
</dbReference>
<keyword evidence="6 8" id="KW-0411">Iron-sulfur</keyword>
<dbReference type="GO" id="GO:0051539">
    <property type="term" value="F:4 iron, 4 sulfur cluster binding"/>
    <property type="evidence" value="ECO:0007669"/>
    <property type="project" value="UniProtKB-UniRule"/>
</dbReference>
<evidence type="ECO:0000256" key="4">
    <source>
        <dbReference type="ARBA" id="ARBA00022723"/>
    </source>
</evidence>
<name>A0AAU8GVW9_9BACT</name>
<keyword evidence="2 8" id="KW-0808">Transferase</keyword>
<feature type="binding site" evidence="8">
    <location>
        <position position="41"/>
    </location>
    <ligand>
        <name>[4Fe-4S] cluster</name>
        <dbReference type="ChEBI" id="CHEBI:49883"/>
        <label>1</label>
    </ligand>
</feature>